<protein>
    <submittedName>
        <fullName evidence="1">Uncharacterized protein</fullName>
    </submittedName>
</protein>
<reference evidence="1 2" key="1">
    <citation type="submission" date="2019-04" db="EMBL/GenBank/DDBJ databases">
        <title>Nine Novel Phages from a Plateau Lake in Southwest China Provide Insights into Aeromonas Phage Diversity.</title>
        <authorList>
            <person name="Xiao W."/>
            <person name="Bai M."/>
            <person name="Wang Y."/>
            <person name="Cui X."/>
        </authorList>
    </citation>
    <scope>NUCLEOTIDE SEQUENCE [LARGE SCALE GENOMIC DNA]</scope>
</reference>
<dbReference type="Proteomes" id="UP000325103">
    <property type="component" value="Segment"/>
</dbReference>
<accession>A0A5B9N3X7</accession>
<sequence>MENNMSHWYIQNGFFVVQIFGYRFEVIDRKRNPVLSTTVFPCYGSKEFRIWKYAVKFGKV</sequence>
<dbReference type="EMBL" id="MK813941">
    <property type="protein sequence ID" value="QEG08877.1"/>
    <property type="molecule type" value="Genomic_DNA"/>
</dbReference>
<organism evidence="1 2">
    <name type="scientific">Aeromonas phage 4L372XY</name>
    <dbReference type="NCBI Taxonomy" id="2588520"/>
    <lineage>
        <taxon>Viruses</taxon>
        <taxon>Duplodnaviria</taxon>
        <taxon>Heunggongvirae</taxon>
        <taxon>Uroviricota</taxon>
        <taxon>Caudoviricetes</taxon>
        <taxon>Plateaulakevirus</taxon>
        <taxon>Plateaulakevirus pv4L372XY</taxon>
    </lineage>
</organism>
<proteinExistence type="predicted"/>
<dbReference type="KEGG" id="vg:55617333"/>
<dbReference type="GeneID" id="55617333"/>
<evidence type="ECO:0000313" key="2">
    <source>
        <dbReference type="Proteomes" id="UP000325103"/>
    </source>
</evidence>
<name>A0A5B9N3X7_9CAUD</name>
<keyword evidence="2" id="KW-1185">Reference proteome</keyword>
<evidence type="ECO:0000313" key="1">
    <source>
        <dbReference type="EMBL" id="QEG08877.1"/>
    </source>
</evidence>
<gene>
    <name evidence="1" type="primary">4L372XY_162</name>
</gene>
<dbReference type="RefSeq" id="YP_009846961.1">
    <property type="nucleotide sequence ID" value="NC_048772.1"/>
</dbReference>